<protein>
    <recommendedName>
        <fullName evidence="6">Tfp pilus assembly protein</fullName>
    </recommendedName>
</protein>
<evidence type="ECO:0000313" key="5">
    <source>
        <dbReference type="Proteomes" id="UP000501421"/>
    </source>
</evidence>
<proteinExistence type="predicted"/>
<dbReference type="RefSeq" id="WP_061912456.1">
    <property type="nucleotide sequence ID" value="NZ_AP022557.1"/>
</dbReference>
<feature type="transmembrane region" description="Helical" evidence="3">
    <location>
        <begin position="12"/>
        <end position="34"/>
    </location>
</feature>
<sequence>MKRFADGEKGMTLVEVLAAITISMLIVGAVYAVFLGGVRAYQHIGIENELRSEADYVAARLMNALYAFAPDGLEAERSQENQTLRKLRFIKNEQFQTNNQVGLVSRAETEQPTYQSVEIKGGKLMIDGAAVTSPAFQLDDTSFFSFRCARWQKNICRSGVLTMTFTVRDGESAAFPVQPFTVKTEFGF</sequence>
<dbReference type="Pfam" id="PF07963">
    <property type="entry name" value="N_methyl"/>
    <property type="match status" value="1"/>
</dbReference>
<dbReference type="InterPro" id="IPR012902">
    <property type="entry name" value="N_methyl_site"/>
</dbReference>
<dbReference type="PROSITE" id="PS00409">
    <property type="entry name" value="PROKAR_NTER_METHYL"/>
    <property type="match status" value="1"/>
</dbReference>
<evidence type="ECO:0000256" key="1">
    <source>
        <dbReference type="ARBA" id="ARBA00004241"/>
    </source>
</evidence>
<evidence type="ECO:0000256" key="2">
    <source>
        <dbReference type="ARBA" id="ARBA00023287"/>
    </source>
</evidence>
<dbReference type="GO" id="GO:0009986">
    <property type="term" value="C:cell surface"/>
    <property type="evidence" value="ECO:0007669"/>
    <property type="project" value="UniProtKB-SubCell"/>
</dbReference>
<name>A0A679FRK7_9BACL</name>
<dbReference type="GO" id="GO:0030420">
    <property type="term" value="P:establishment of competence for transformation"/>
    <property type="evidence" value="ECO:0007669"/>
    <property type="project" value="UniProtKB-KW"/>
</dbReference>
<dbReference type="EMBL" id="AP022557">
    <property type="protein sequence ID" value="BBW95404.1"/>
    <property type="molecule type" value="Genomic_DNA"/>
</dbReference>
<keyword evidence="3" id="KW-0812">Transmembrane</keyword>
<evidence type="ECO:0000256" key="3">
    <source>
        <dbReference type="SAM" id="Phobius"/>
    </source>
</evidence>
<keyword evidence="2" id="KW-0178">Competence</keyword>
<dbReference type="AlphaFoldDB" id="A0A679FRK7"/>
<keyword evidence="3" id="KW-1133">Transmembrane helix</keyword>
<evidence type="ECO:0000313" key="4">
    <source>
        <dbReference type="EMBL" id="BBW95404.1"/>
    </source>
</evidence>
<evidence type="ECO:0008006" key="6">
    <source>
        <dbReference type="Google" id="ProtNLM"/>
    </source>
</evidence>
<keyword evidence="5" id="KW-1185">Reference proteome</keyword>
<organism evidence="4 5">
    <name type="scientific">Geobacillus subterraneus</name>
    <dbReference type="NCBI Taxonomy" id="129338"/>
    <lineage>
        <taxon>Bacteria</taxon>
        <taxon>Bacillati</taxon>
        <taxon>Bacillota</taxon>
        <taxon>Bacilli</taxon>
        <taxon>Bacillales</taxon>
        <taxon>Anoxybacillaceae</taxon>
        <taxon>Geobacillus</taxon>
    </lineage>
</organism>
<keyword evidence="3" id="KW-0472">Membrane</keyword>
<gene>
    <name evidence="4" type="ORF">GsuE55_02370</name>
</gene>
<comment type="subcellular location">
    <subcellularLocation>
        <location evidence="1">Cell surface</location>
    </subcellularLocation>
</comment>
<accession>A0A679FRK7</accession>
<reference evidence="5" key="1">
    <citation type="journal article" date="2020" name="Microbiol. Resour. Announc.">
        <title>Complete Genome Sequence of Geobacillus sp. Strain E55-1, Isolated from Mine Geyser in Japan.</title>
        <authorList>
            <person name="Miyazaki K."/>
            <person name="Hase E."/>
            <person name="Tokito N."/>
        </authorList>
    </citation>
    <scope>NUCLEOTIDE SEQUENCE [LARGE SCALE GENOMIC DNA]</scope>
    <source>
        <strain evidence="5">E55-1</strain>
    </source>
</reference>
<dbReference type="Proteomes" id="UP000501421">
    <property type="component" value="Chromosome"/>
</dbReference>